<dbReference type="InterPro" id="IPR015655">
    <property type="entry name" value="PP2C"/>
</dbReference>
<keyword evidence="4" id="KW-0479">Metal-binding</keyword>
<evidence type="ECO:0000256" key="2">
    <source>
        <dbReference type="ARBA" id="ARBA00001946"/>
    </source>
</evidence>
<reference evidence="11 12" key="1">
    <citation type="submission" date="2024-05" db="EMBL/GenBank/DDBJ databases">
        <title>De novo assembly of an allotetraploid wild potato.</title>
        <authorList>
            <person name="Hosaka A.J."/>
        </authorList>
    </citation>
    <scope>NUCLEOTIDE SEQUENCE [LARGE SCALE GENOMIC DNA]</scope>
    <source>
        <tissue evidence="11">Young leaves</tissue>
    </source>
</reference>
<keyword evidence="6" id="KW-0460">Magnesium</keyword>
<comment type="cofactor">
    <cofactor evidence="1">
        <name>Mn(2+)</name>
        <dbReference type="ChEBI" id="CHEBI:29035"/>
    </cofactor>
</comment>
<dbReference type="PROSITE" id="PS01032">
    <property type="entry name" value="PPM_1"/>
    <property type="match status" value="1"/>
</dbReference>
<dbReference type="EMBL" id="JBJKTR010000007">
    <property type="protein sequence ID" value="KAL3363373.1"/>
    <property type="molecule type" value="Genomic_DNA"/>
</dbReference>
<comment type="cofactor">
    <cofactor evidence="2">
        <name>Mg(2+)</name>
        <dbReference type="ChEBI" id="CHEBI:18420"/>
    </cofactor>
</comment>
<dbReference type="CDD" id="cd00143">
    <property type="entry name" value="PP2Cc"/>
    <property type="match status" value="1"/>
</dbReference>
<dbReference type="SUPFAM" id="SSF81606">
    <property type="entry name" value="PP2C-like"/>
    <property type="match status" value="1"/>
</dbReference>
<evidence type="ECO:0000256" key="5">
    <source>
        <dbReference type="ARBA" id="ARBA00022801"/>
    </source>
</evidence>
<dbReference type="SMART" id="SM00332">
    <property type="entry name" value="PP2Cc"/>
    <property type="match status" value="1"/>
</dbReference>
<keyword evidence="5 9" id="KW-0378">Hydrolase</keyword>
<dbReference type="Gene3D" id="3.60.40.10">
    <property type="entry name" value="PPM-type phosphatase domain"/>
    <property type="match status" value="1"/>
</dbReference>
<evidence type="ECO:0000256" key="6">
    <source>
        <dbReference type="ARBA" id="ARBA00022842"/>
    </source>
</evidence>
<dbReference type="GO" id="GO:0046872">
    <property type="term" value="F:metal ion binding"/>
    <property type="evidence" value="ECO:0007669"/>
    <property type="project" value="UniProtKB-KW"/>
</dbReference>
<comment type="similarity">
    <text evidence="9">Belongs to the PP2C family.</text>
</comment>
<dbReference type="GO" id="GO:0004722">
    <property type="term" value="F:protein serine/threonine phosphatase activity"/>
    <property type="evidence" value="ECO:0007669"/>
    <property type="project" value="UniProtKB-EC"/>
</dbReference>
<evidence type="ECO:0000256" key="7">
    <source>
        <dbReference type="ARBA" id="ARBA00022912"/>
    </source>
</evidence>
<evidence type="ECO:0000256" key="9">
    <source>
        <dbReference type="RuleBase" id="RU003465"/>
    </source>
</evidence>
<keyword evidence="8" id="KW-0464">Manganese</keyword>
<dbReference type="EC" id="3.1.3.16" evidence="3"/>
<protein>
    <recommendedName>
        <fullName evidence="3">protein-serine/threonine phosphatase</fullName>
        <ecNumber evidence="3">3.1.3.16</ecNumber>
    </recommendedName>
</protein>
<dbReference type="Proteomes" id="UP001627284">
    <property type="component" value="Unassembled WGS sequence"/>
</dbReference>
<keyword evidence="12" id="KW-1185">Reference proteome</keyword>
<gene>
    <name evidence="11" type="ORF">AABB24_012582</name>
</gene>
<dbReference type="FunFam" id="3.60.40.10:FF:000041">
    <property type="entry name" value="Protein phosphatase 2C 51"/>
    <property type="match status" value="1"/>
</dbReference>
<proteinExistence type="inferred from homology"/>
<name>A0ABD2U3K2_9SOLN</name>
<comment type="caution">
    <text evidence="11">The sequence shown here is derived from an EMBL/GenBank/DDBJ whole genome shotgun (WGS) entry which is preliminary data.</text>
</comment>
<sequence>MEEMFPALTVSYKQGKLIYDESVLPTCIDFAGYELIPNTTSLLSEPNKCKLPCSVSNHIVSRDKANLFMTVADCHEIRKGKSFSSTVVANGNCLIASEVKDGRSMDNNLISPTDELLGNMTCSDSLVDERGDMPNQEYTDLEVKVGRTPPRNEDKKVGVSQILRKSFSCNLASELVNESELVSDLVSTMVVGAEDYKRKLSPSHLETSQEIKISRPNAFCFDSVPLWGLITIQGKRPEMEDTAIALPRFLRIPSHILTDASVSHALSQTLTAHLYGVYDGHGGSQQVANYCHERLHMVLAQEIDIMKEDSHNGSVNWKEQWSKAFLNCFCRVDDEVGGFCSETDGIEPDLSVIAPEAVGSTAVVAVVSPTHIIVANCGDSRAVLCRGKLPMPLSIDHKPNREDECSRIEELGGKVINWDGHRVSGVLAVSRSIGDRYLRPYVIPDPEMMFVPRAKEDDCLILASDGLWDVLTNEEACDVARRRILLWHKKNGGTLSSERGESVDPAAQDAAEYLTRVALQRGSRDNISVIVVDLKAQRKFKKKT</sequence>
<dbReference type="Pfam" id="PF00481">
    <property type="entry name" value="PP2C"/>
    <property type="match status" value="1"/>
</dbReference>
<evidence type="ECO:0000256" key="4">
    <source>
        <dbReference type="ARBA" id="ARBA00022723"/>
    </source>
</evidence>
<feature type="domain" description="PPM-type phosphatase" evidence="10">
    <location>
        <begin position="226"/>
        <end position="534"/>
    </location>
</feature>
<evidence type="ECO:0000313" key="11">
    <source>
        <dbReference type="EMBL" id="KAL3363373.1"/>
    </source>
</evidence>
<organism evidence="11 12">
    <name type="scientific">Solanum stoloniferum</name>
    <dbReference type="NCBI Taxonomy" id="62892"/>
    <lineage>
        <taxon>Eukaryota</taxon>
        <taxon>Viridiplantae</taxon>
        <taxon>Streptophyta</taxon>
        <taxon>Embryophyta</taxon>
        <taxon>Tracheophyta</taxon>
        <taxon>Spermatophyta</taxon>
        <taxon>Magnoliopsida</taxon>
        <taxon>eudicotyledons</taxon>
        <taxon>Gunneridae</taxon>
        <taxon>Pentapetalae</taxon>
        <taxon>asterids</taxon>
        <taxon>lamiids</taxon>
        <taxon>Solanales</taxon>
        <taxon>Solanaceae</taxon>
        <taxon>Solanoideae</taxon>
        <taxon>Solaneae</taxon>
        <taxon>Solanum</taxon>
    </lineage>
</organism>
<dbReference type="InterPro" id="IPR036457">
    <property type="entry name" value="PPM-type-like_dom_sf"/>
</dbReference>
<dbReference type="PROSITE" id="PS51746">
    <property type="entry name" value="PPM_2"/>
    <property type="match status" value="1"/>
</dbReference>
<dbReference type="InterPro" id="IPR000222">
    <property type="entry name" value="PP2C_BS"/>
</dbReference>
<accession>A0ABD2U3K2</accession>
<dbReference type="AlphaFoldDB" id="A0ABD2U3K2"/>
<dbReference type="InterPro" id="IPR001932">
    <property type="entry name" value="PPM-type_phosphatase-like_dom"/>
</dbReference>
<evidence type="ECO:0000256" key="3">
    <source>
        <dbReference type="ARBA" id="ARBA00013081"/>
    </source>
</evidence>
<dbReference type="PANTHER" id="PTHR47992">
    <property type="entry name" value="PROTEIN PHOSPHATASE"/>
    <property type="match status" value="1"/>
</dbReference>
<evidence type="ECO:0000256" key="8">
    <source>
        <dbReference type="ARBA" id="ARBA00023211"/>
    </source>
</evidence>
<keyword evidence="7 9" id="KW-0904">Protein phosphatase</keyword>
<evidence type="ECO:0000256" key="1">
    <source>
        <dbReference type="ARBA" id="ARBA00001936"/>
    </source>
</evidence>
<evidence type="ECO:0000313" key="12">
    <source>
        <dbReference type="Proteomes" id="UP001627284"/>
    </source>
</evidence>
<evidence type="ECO:0000259" key="10">
    <source>
        <dbReference type="PROSITE" id="PS51746"/>
    </source>
</evidence>